<sequence>FEILPSSLCLRGLTKEGNHPKWGGGYADIWKGQTASRDPVCLKVLRVFTTEASRKQLFKEFSQEALVWSQLEHPNVLPFLGTNMDLFPESYCLVSPWCNHGNVMIYLSTHPEASMMGIASTTVVFEYANTDSTYTIDIGCSQRAGIPTHTKSTSSSWGS</sequence>
<dbReference type="Gene3D" id="1.10.510.10">
    <property type="entry name" value="Transferase(Phosphotransferase) domain 1"/>
    <property type="match status" value="1"/>
</dbReference>
<name>A0A6A4HXR7_9AGAR</name>
<evidence type="ECO:0000259" key="1">
    <source>
        <dbReference type="Pfam" id="PF07714"/>
    </source>
</evidence>
<dbReference type="Proteomes" id="UP000799118">
    <property type="component" value="Unassembled WGS sequence"/>
</dbReference>
<protein>
    <recommendedName>
        <fullName evidence="1">Serine-threonine/tyrosine-protein kinase catalytic domain-containing protein</fullName>
    </recommendedName>
</protein>
<dbReference type="InterPro" id="IPR011009">
    <property type="entry name" value="Kinase-like_dom_sf"/>
</dbReference>
<dbReference type="EMBL" id="ML769433">
    <property type="protein sequence ID" value="KAE9402583.1"/>
    <property type="molecule type" value="Genomic_DNA"/>
</dbReference>
<dbReference type="SUPFAM" id="SSF56112">
    <property type="entry name" value="Protein kinase-like (PK-like)"/>
    <property type="match status" value="1"/>
</dbReference>
<dbReference type="Pfam" id="PF07714">
    <property type="entry name" value="PK_Tyr_Ser-Thr"/>
    <property type="match status" value="1"/>
</dbReference>
<gene>
    <name evidence="2" type="ORF">BT96DRAFT_816273</name>
</gene>
<reference evidence="2" key="1">
    <citation type="journal article" date="2019" name="Environ. Microbiol.">
        <title>Fungal ecological strategies reflected in gene transcription - a case study of two litter decomposers.</title>
        <authorList>
            <person name="Barbi F."/>
            <person name="Kohler A."/>
            <person name="Barry K."/>
            <person name="Baskaran P."/>
            <person name="Daum C."/>
            <person name="Fauchery L."/>
            <person name="Ihrmark K."/>
            <person name="Kuo A."/>
            <person name="LaButti K."/>
            <person name="Lipzen A."/>
            <person name="Morin E."/>
            <person name="Grigoriev I.V."/>
            <person name="Henrissat B."/>
            <person name="Lindahl B."/>
            <person name="Martin F."/>
        </authorList>
    </citation>
    <scope>NUCLEOTIDE SEQUENCE</scope>
    <source>
        <strain evidence="2">JB14</strain>
    </source>
</reference>
<dbReference type="AlphaFoldDB" id="A0A6A4HXR7"/>
<dbReference type="InterPro" id="IPR001245">
    <property type="entry name" value="Ser-Thr/Tyr_kinase_cat_dom"/>
</dbReference>
<keyword evidence="3" id="KW-1185">Reference proteome</keyword>
<proteinExistence type="predicted"/>
<dbReference type="GO" id="GO:0004672">
    <property type="term" value="F:protein kinase activity"/>
    <property type="evidence" value="ECO:0007669"/>
    <property type="project" value="InterPro"/>
</dbReference>
<evidence type="ECO:0000313" key="3">
    <source>
        <dbReference type="Proteomes" id="UP000799118"/>
    </source>
</evidence>
<accession>A0A6A4HXR7</accession>
<evidence type="ECO:0000313" key="2">
    <source>
        <dbReference type="EMBL" id="KAE9402583.1"/>
    </source>
</evidence>
<organism evidence="2 3">
    <name type="scientific">Gymnopus androsaceus JB14</name>
    <dbReference type="NCBI Taxonomy" id="1447944"/>
    <lineage>
        <taxon>Eukaryota</taxon>
        <taxon>Fungi</taxon>
        <taxon>Dikarya</taxon>
        <taxon>Basidiomycota</taxon>
        <taxon>Agaricomycotina</taxon>
        <taxon>Agaricomycetes</taxon>
        <taxon>Agaricomycetidae</taxon>
        <taxon>Agaricales</taxon>
        <taxon>Marasmiineae</taxon>
        <taxon>Omphalotaceae</taxon>
        <taxon>Gymnopus</taxon>
    </lineage>
</organism>
<feature type="domain" description="Serine-threonine/tyrosine-protein kinase catalytic" evidence="1">
    <location>
        <begin position="24"/>
        <end position="113"/>
    </location>
</feature>
<dbReference type="OrthoDB" id="3236663at2759"/>
<feature type="non-terminal residue" evidence="2">
    <location>
        <position position="1"/>
    </location>
</feature>